<organism evidence="1 2">
    <name type="scientific">Micromonospora ureilytica</name>
    <dbReference type="NCBI Taxonomy" id="709868"/>
    <lineage>
        <taxon>Bacteria</taxon>
        <taxon>Bacillati</taxon>
        <taxon>Actinomycetota</taxon>
        <taxon>Actinomycetes</taxon>
        <taxon>Micromonosporales</taxon>
        <taxon>Micromonosporaceae</taxon>
        <taxon>Micromonospora</taxon>
    </lineage>
</organism>
<dbReference type="Proteomes" id="UP000614915">
    <property type="component" value="Unassembled WGS sequence"/>
</dbReference>
<dbReference type="EMBL" id="JADOTX010000001">
    <property type="protein sequence ID" value="MBG6065632.1"/>
    <property type="molecule type" value="Genomic_DNA"/>
</dbReference>
<name>A0ABS0JG14_9ACTN</name>
<evidence type="ECO:0000313" key="1">
    <source>
        <dbReference type="EMBL" id="MBG6065632.1"/>
    </source>
</evidence>
<keyword evidence="2" id="KW-1185">Reference proteome</keyword>
<accession>A0ABS0JG14</accession>
<sequence length="41" mass="4400">MRHLPSVGAVLAPPESHPYLVVKQDNNGTTFVISNATKPRG</sequence>
<dbReference type="RefSeq" id="WP_269155063.1">
    <property type="nucleotide sequence ID" value="NZ_JADOTX010000001.1"/>
</dbReference>
<gene>
    <name evidence="1" type="ORF">IW248_001919</name>
</gene>
<comment type="caution">
    <text evidence="1">The sequence shown here is derived from an EMBL/GenBank/DDBJ whole genome shotgun (WGS) entry which is preliminary data.</text>
</comment>
<proteinExistence type="predicted"/>
<evidence type="ECO:0000313" key="2">
    <source>
        <dbReference type="Proteomes" id="UP000614915"/>
    </source>
</evidence>
<reference evidence="1 2" key="1">
    <citation type="submission" date="2020-11" db="EMBL/GenBank/DDBJ databases">
        <title>Sequencing the genomes of 1000 actinobacteria strains.</title>
        <authorList>
            <person name="Klenk H.-P."/>
        </authorList>
    </citation>
    <scope>NUCLEOTIDE SEQUENCE [LARGE SCALE GENOMIC DNA]</scope>
    <source>
        <strain evidence="1 2">DSM 101692</strain>
    </source>
</reference>
<protein>
    <submittedName>
        <fullName evidence="1">Uncharacterized protein</fullName>
    </submittedName>
</protein>